<dbReference type="Gene3D" id="3.20.20.70">
    <property type="entry name" value="Aldolase class I"/>
    <property type="match status" value="1"/>
</dbReference>
<dbReference type="PANTHER" id="PTHR11228:SF7">
    <property type="entry name" value="PQQA PEPTIDE CYCLASE"/>
    <property type="match status" value="1"/>
</dbReference>
<evidence type="ECO:0000256" key="7">
    <source>
        <dbReference type="SAM" id="MobiDB-lite"/>
    </source>
</evidence>
<evidence type="ECO:0000256" key="3">
    <source>
        <dbReference type="ARBA" id="ARBA00022691"/>
    </source>
</evidence>
<evidence type="ECO:0000313" key="9">
    <source>
        <dbReference type="EMBL" id="PJC28294.1"/>
    </source>
</evidence>
<dbReference type="CDD" id="cd21123">
    <property type="entry name" value="SPASM_MftC-like"/>
    <property type="match status" value="1"/>
</dbReference>
<dbReference type="InterPro" id="IPR013785">
    <property type="entry name" value="Aldolase_TIM"/>
</dbReference>
<protein>
    <submittedName>
        <fullName evidence="9">Radical SAM protein</fullName>
    </submittedName>
</protein>
<sequence length="386" mass="43882">MRKLRKLIQPIVLGSSQSPAYFPAFNLQWHLTARCQQNCLHCYMHDEPTYLSEFENELDHKTCLRIIDDFVNSFGDKCRLQINFTGGDPLLREDIFDLMKYATKKRIRVNILGNPNLVTPKIAKRLKKVGLGHYQVSIDGLEKTHDRLRGRKGLFKDTLRAIKILKEAGIAPVVMFTLSKVNAEELIEVIRLLASKEVAVFDFARFVPIGSGKAIRGAILTSKEYHALLLKVLYEYKKLKEEGTRTVLGQKENLWTLLFQELGFFKPDPNIKNLILGGCSLGSSILTILADGTVYSCRRLPVKIGKVPEQSLWDIFINSPEHNKIRNSFKKGKCGDCDLFQYCRGCPAVAYGVYGDYSAPDPQCWKEVRKNGPKRDRDPRRGRSTG</sequence>
<dbReference type="GO" id="GO:0051539">
    <property type="term" value="F:4 iron, 4 sulfur cluster binding"/>
    <property type="evidence" value="ECO:0007669"/>
    <property type="project" value="UniProtKB-KW"/>
</dbReference>
<keyword evidence="4" id="KW-0479">Metal-binding</keyword>
<dbReference type="SFLD" id="SFLDG01067">
    <property type="entry name" value="SPASM/twitch_domain_containing"/>
    <property type="match status" value="1"/>
</dbReference>
<comment type="caution">
    <text evidence="9">The sequence shown here is derived from an EMBL/GenBank/DDBJ whole genome shotgun (WGS) entry which is preliminary data.</text>
</comment>
<dbReference type="Pfam" id="PF13186">
    <property type="entry name" value="SPASM"/>
    <property type="match status" value="1"/>
</dbReference>
<feature type="domain" description="Radical SAM core" evidence="8">
    <location>
        <begin position="21"/>
        <end position="257"/>
    </location>
</feature>
<evidence type="ECO:0000259" key="8">
    <source>
        <dbReference type="PROSITE" id="PS51918"/>
    </source>
</evidence>
<dbReference type="Proteomes" id="UP000229816">
    <property type="component" value="Unassembled WGS sequence"/>
</dbReference>
<evidence type="ECO:0000256" key="6">
    <source>
        <dbReference type="ARBA" id="ARBA00023014"/>
    </source>
</evidence>
<name>A0A2M8ET48_9BACT</name>
<dbReference type="PIRSF" id="PIRSF037420">
    <property type="entry name" value="PQQ_syn_pqqE"/>
    <property type="match status" value="1"/>
</dbReference>
<evidence type="ECO:0000256" key="2">
    <source>
        <dbReference type="ARBA" id="ARBA00022485"/>
    </source>
</evidence>
<dbReference type="PANTHER" id="PTHR11228">
    <property type="entry name" value="RADICAL SAM DOMAIN PROTEIN"/>
    <property type="match status" value="1"/>
</dbReference>
<dbReference type="GO" id="GO:0003824">
    <property type="term" value="F:catalytic activity"/>
    <property type="evidence" value="ECO:0007669"/>
    <property type="project" value="InterPro"/>
</dbReference>
<dbReference type="GO" id="GO:0046872">
    <property type="term" value="F:metal ion binding"/>
    <property type="evidence" value="ECO:0007669"/>
    <property type="project" value="UniProtKB-KW"/>
</dbReference>
<proteinExistence type="predicted"/>
<dbReference type="InterPro" id="IPR017200">
    <property type="entry name" value="PqqE-like"/>
</dbReference>
<dbReference type="SUPFAM" id="SSF102114">
    <property type="entry name" value="Radical SAM enzymes"/>
    <property type="match status" value="1"/>
</dbReference>
<reference evidence="10" key="1">
    <citation type="submission" date="2017-09" db="EMBL/GenBank/DDBJ databases">
        <title>Depth-based differentiation of microbial function through sediment-hosted aquifers and enrichment of novel symbionts in the deep terrestrial subsurface.</title>
        <authorList>
            <person name="Probst A.J."/>
            <person name="Ladd B."/>
            <person name="Jarett J.K."/>
            <person name="Geller-Mcgrath D.E."/>
            <person name="Sieber C.M.K."/>
            <person name="Emerson J.B."/>
            <person name="Anantharaman K."/>
            <person name="Thomas B.C."/>
            <person name="Malmstrom R."/>
            <person name="Stieglmeier M."/>
            <person name="Klingl A."/>
            <person name="Woyke T."/>
            <person name="Ryan C.M."/>
            <person name="Banfield J.F."/>
        </authorList>
    </citation>
    <scope>NUCLEOTIDE SEQUENCE [LARGE SCALE GENOMIC DNA]</scope>
</reference>
<dbReference type="NCBIfam" id="TIGR04085">
    <property type="entry name" value="rSAM_more_4Fe4S"/>
    <property type="match status" value="1"/>
</dbReference>
<dbReference type="SFLD" id="SFLDG01386">
    <property type="entry name" value="main_SPASM_domain-containing"/>
    <property type="match status" value="1"/>
</dbReference>
<keyword evidence="2" id="KW-0004">4Fe-4S</keyword>
<keyword evidence="3" id="KW-0949">S-adenosyl-L-methionine</keyword>
<dbReference type="PROSITE" id="PS51918">
    <property type="entry name" value="RADICAL_SAM"/>
    <property type="match status" value="1"/>
</dbReference>
<dbReference type="EMBL" id="PFSF01000019">
    <property type="protein sequence ID" value="PJC28294.1"/>
    <property type="molecule type" value="Genomic_DNA"/>
</dbReference>
<dbReference type="InterPro" id="IPR006638">
    <property type="entry name" value="Elp3/MiaA/NifB-like_rSAM"/>
</dbReference>
<keyword evidence="6" id="KW-0411">Iron-sulfur</keyword>
<accession>A0A2M8ET48</accession>
<evidence type="ECO:0000313" key="10">
    <source>
        <dbReference type="Proteomes" id="UP000229816"/>
    </source>
</evidence>
<evidence type="ECO:0000256" key="1">
    <source>
        <dbReference type="ARBA" id="ARBA00001966"/>
    </source>
</evidence>
<dbReference type="SMART" id="SM00729">
    <property type="entry name" value="Elp3"/>
    <property type="match status" value="1"/>
</dbReference>
<dbReference type="SFLD" id="SFLDS00029">
    <property type="entry name" value="Radical_SAM"/>
    <property type="match status" value="1"/>
</dbReference>
<dbReference type="Pfam" id="PF04055">
    <property type="entry name" value="Radical_SAM"/>
    <property type="match status" value="1"/>
</dbReference>
<organism evidence="9 10">
    <name type="scientific">Candidatus Shapirobacteria bacterium CG_4_9_14_0_2_um_filter_39_11</name>
    <dbReference type="NCBI Taxonomy" id="1974478"/>
    <lineage>
        <taxon>Bacteria</taxon>
        <taxon>Candidatus Shapironibacteriota</taxon>
    </lineage>
</organism>
<keyword evidence="5" id="KW-0408">Iron</keyword>
<dbReference type="CDD" id="cd01335">
    <property type="entry name" value="Radical_SAM"/>
    <property type="match status" value="1"/>
</dbReference>
<dbReference type="InterPro" id="IPR050377">
    <property type="entry name" value="Radical_SAM_PqqE_MftC-like"/>
</dbReference>
<dbReference type="InterPro" id="IPR023885">
    <property type="entry name" value="4Fe4S-binding_SPASM_dom"/>
</dbReference>
<dbReference type="InterPro" id="IPR058240">
    <property type="entry name" value="rSAM_sf"/>
</dbReference>
<gene>
    <name evidence="9" type="ORF">CO054_00855</name>
</gene>
<feature type="region of interest" description="Disordered" evidence="7">
    <location>
        <begin position="367"/>
        <end position="386"/>
    </location>
</feature>
<evidence type="ECO:0000256" key="4">
    <source>
        <dbReference type="ARBA" id="ARBA00022723"/>
    </source>
</evidence>
<evidence type="ECO:0000256" key="5">
    <source>
        <dbReference type="ARBA" id="ARBA00023004"/>
    </source>
</evidence>
<comment type="cofactor">
    <cofactor evidence="1">
        <name>[4Fe-4S] cluster</name>
        <dbReference type="ChEBI" id="CHEBI:49883"/>
    </cofactor>
</comment>
<dbReference type="AlphaFoldDB" id="A0A2M8ET48"/>
<dbReference type="InterPro" id="IPR007197">
    <property type="entry name" value="rSAM"/>
</dbReference>